<organism evidence="2 3">
    <name type="scientific">Candidatus Carsonella ruddii HT isolate Thao2000</name>
    <dbReference type="NCBI Taxonomy" id="1202539"/>
    <lineage>
        <taxon>Bacteria</taxon>
        <taxon>Pseudomonadati</taxon>
        <taxon>Pseudomonadota</taxon>
        <taxon>Gammaproteobacteria</taxon>
        <taxon>Oceanospirillales</taxon>
        <taxon>Halomonadaceae</taxon>
        <taxon>Zymobacter group</taxon>
        <taxon>Candidatus Carsonella</taxon>
    </lineage>
</organism>
<reference evidence="2 3" key="1">
    <citation type="journal article" date="2012" name="Mol. Biol. Evol.">
        <title>Genome reduction and co-evolution between the primary and secondary bacterial symbionts of psyllids.</title>
        <authorList>
            <person name="Sloan D.B."/>
            <person name="Moran N.A."/>
        </authorList>
    </citation>
    <scope>NUCLEOTIDE SEQUENCE [LARGE SCALE GENOMIC DNA]</scope>
    <source>
        <strain evidence="2 3">HT</strain>
    </source>
</reference>
<keyword evidence="1" id="KW-0472">Membrane</keyword>
<gene>
    <name evidence="2" type="primary">atpF</name>
    <name evidence="2" type="ORF">A355_05</name>
</gene>
<dbReference type="RefSeq" id="WP_014887352.1">
    <property type="nucleotide sequence ID" value="NC_018417.1"/>
</dbReference>
<dbReference type="PATRIC" id="fig|1202539.3.peg.5"/>
<evidence type="ECO:0000313" key="2">
    <source>
        <dbReference type="EMBL" id="AFP84052.1"/>
    </source>
</evidence>
<accession>J3TED6</accession>
<proteinExistence type="predicted"/>
<sequence length="151" mass="18628">MNFNFTFINEFLSFIVFFYFSNFYIFPIILNILNNNNIKEFKKNSLIKFNQTIENKIINYLIKKEINIKKNINFYTNIINNIFLKKKKDFFNFCLIEKHNIISKIFIIFKLKKEIFIKKFFLKLKNSIIKSFKNIYNEILNYNNEFIINYE</sequence>
<evidence type="ECO:0000256" key="1">
    <source>
        <dbReference type="SAM" id="Phobius"/>
    </source>
</evidence>
<evidence type="ECO:0000313" key="3">
    <source>
        <dbReference type="Proteomes" id="UP000003933"/>
    </source>
</evidence>
<feature type="transmembrane region" description="Helical" evidence="1">
    <location>
        <begin position="12"/>
        <end position="33"/>
    </location>
</feature>
<name>J3TED6_CARRU</name>
<dbReference type="AlphaFoldDB" id="J3TED6"/>
<dbReference type="STRING" id="1202539.A355_05"/>
<keyword evidence="1" id="KW-1133">Transmembrane helix</keyword>
<protein>
    <submittedName>
        <fullName evidence="2">F0F1-type ATP synthase B subunit</fullName>
    </submittedName>
</protein>
<dbReference type="HOGENOM" id="CLU_1727977_0_0_6"/>
<keyword evidence="1" id="KW-0812">Transmembrane</keyword>
<dbReference type="EMBL" id="CP003544">
    <property type="protein sequence ID" value="AFP84052.1"/>
    <property type="molecule type" value="Genomic_DNA"/>
</dbReference>
<dbReference type="Proteomes" id="UP000003933">
    <property type="component" value="Chromosome"/>
</dbReference>
<dbReference type="KEGG" id="crt:A355_05"/>